<comment type="caution">
    <text evidence="1">The sequence shown here is derived from an EMBL/GenBank/DDBJ whole genome shotgun (WGS) entry which is preliminary data.</text>
</comment>
<reference evidence="1 2" key="1">
    <citation type="journal article" date="2018" name="Front. Plant Sci.">
        <title>Red Clover (Trifolium pratense) and Zigzag Clover (T. medium) - A Picture of Genomic Similarities and Differences.</title>
        <authorList>
            <person name="Dluhosova J."/>
            <person name="Istvanek J."/>
            <person name="Nedelnik J."/>
            <person name="Repkova J."/>
        </authorList>
    </citation>
    <scope>NUCLEOTIDE SEQUENCE [LARGE SCALE GENOMIC DNA]</scope>
    <source>
        <strain evidence="2">cv. 10/8</strain>
        <tissue evidence="1">Leaf</tissue>
    </source>
</reference>
<dbReference type="Proteomes" id="UP000265520">
    <property type="component" value="Unassembled WGS sequence"/>
</dbReference>
<dbReference type="AlphaFoldDB" id="A0A392R418"/>
<name>A0A392R418_9FABA</name>
<organism evidence="1 2">
    <name type="scientific">Trifolium medium</name>
    <dbReference type="NCBI Taxonomy" id="97028"/>
    <lineage>
        <taxon>Eukaryota</taxon>
        <taxon>Viridiplantae</taxon>
        <taxon>Streptophyta</taxon>
        <taxon>Embryophyta</taxon>
        <taxon>Tracheophyta</taxon>
        <taxon>Spermatophyta</taxon>
        <taxon>Magnoliopsida</taxon>
        <taxon>eudicotyledons</taxon>
        <taxon>Gunneridae</taxon>
        <taxon>Pentapetalae</taxon>
        <taxon>rosids</taxon>
        <taxon>fabids</taxon>
        <taxon>Fabales</taxon>
        <taxon>Fabaceae</taxon>
        <taxon>Papilionoideae</taxon>
        <taxon>50 kb inversion clade</taxon>
        <taxon>NPAAA clade</taxon>
        <taxon>Hologalegina</taxon>
        <taxon>IRL clade</taxon>
        <taxon>Trifolieae</taxon>
        <taxon>Trifolium</taxon>
    </lineage>
</organism>
<sequence>PPPPPPPFSFRHNGTGNPSIIVAYFLFISSTPPQLTHQSDKSAVYVSASYQIDRFYYSNDVDSAIEMDLRTFSIMTAAARWDSEVCSCGEARKKCVEQKGLPALG</sequence>
<feature type="non-terminal residue" evidence="1">
    <location>
        <position position="1"/>
    </location>
</feature>
<dbReference type="EMBL" id="LXQA010186491">
    <property type="protein sequence ID" value="MCI31348.1"/>
    <property type="molecule type" value="Genomic_DNA"/>
</dbReference>
<keyword evidence="2" id="KW-1185">Reference proteome</keyword>
<proteinExistence type="predicted"/>
<evidence type="ECO:0000313" key="1">
    <source>
        <dbReference type="EMBL" id="MCI31348.1"/>
    </source>
</evidence>
<evidence type="ECO:0000313" key="2">
    <source>
        <dbReference type="Proteomes" id="UP000265520"/>
    </source>
</evidence>
<accession>A0A392R418</accession>
<protein>
    <submittedName>
        <fullName evidence="1">Uncharacterized protein</fullName>
    </submittedName>
</protein>